<dbReference type="InterPro" id="IPR001046">
    <property type="entry name" value="NRAMP_fam"/>
</dbReference>
<evidence type="ECO:0000256" key="3">
    <source>
        <dbReference type="ARBA" id="ARBA00022989"/>
    </source>
</evidence>
<keyword evidence="4 5" id="KW-0472">Membrane</keyword>
<feature type="transmembrane region" description="Helical" evidence="5">
    <location>
        <begin position="185"/>
        <end position="209"/>
    </location>
</feature>
<feature type="transmembrane region" description="Helical" evidence="5">
    <location>
        <begin position="348"/>
        <end position="371"/>
    </location>
</feature>
<dbReference type="GO" id="GO:0016020">
    <property type="term" value="C:membrane"/>
    <property type="evidence" value="ECO:0007669"/>
    <property type="project" value="UniProtKB-SubCell"/>
</dbReference>
<name>A0A166V5Q2_9GAMM</name>
<feature type="transmembrane region" description="Helical" evidence="5">
    <location>
        <begin position="279"/>
        <end position="300"/>
    </location>
</feature>
<gene>
    <name evidence="6" type="ORF">N475_04625</name>
</gene>
<proteinExistence type="predicted"/>
<feature type="transmembrane region" description="Helical" evidence="5">
    <location>
        <begin position="82"/>
        <end position="109"/>
    </location>
</feature>
<feature type="transmembrane region" description="Helical" evidence="5">
    <location>
        <begin position="148"/>
        <end position="165"/>
    </location>
</feature>
<evidence type="ECO:0000256" key="5">
    <source>
        <dbReference type="SAM" id="Phobius"/>
    </source>
</evidence>
<feature type="transmembrane region" description="Helical" evidence="5">
    <location>
        <begin position="383"/>
        <end position="407"/>
    </location>
</feature>
<dbReference type="GO" id="GO:0046873">
    <property type="term" value="F:metal ion transmembrane transporter activity"/>
    <property type="evidence" value="ECO:0007669"/>
    <property type="project" value="InterPro"/>
</dbReference>
<comment type="subcellular location">
    <subcellularLocation>
        <location evidence="1">Membrane</location>
        <topology evidence="1">Multi-pass membrane protein</topology>
    </subcellularLocation>
</comment>
<evidence type="ECO:0000256" key="1">
    <source>
        <dbReference type="ARBA" id="ARBA00004141"/>
    </source>
</evidence>
<evidence type="ECO:0000313" key="6">
    <source>
        <dbReference type="EMBL" id="KZN31746.1"/>
    </source>
</evidence>
<feature type="transmembrane region" description="Helical" evidence="5">
    <location>
        <begin position="41"/>
        <end position="61"/>
    </location>
</feature>
<dbReference type="AlphaFoldDB" id="A0A166V5Q2"/>
<comment type="caution">
    <text evidence="6">The sequence shown here is derived from an EMBL/GenBank/DDBJ whole genome shotgun (WGS) entry which is preliminary data.</text>
</comment>
<feature type="transmembrane region" description="Helical" evidence="5">
    <location>
        <begin position="230"/>
        <end position="251"/>
    </location>
</feature>
<dbReference type="STRING" id="43657.S4054249_08890"/>
<reference evidence="6 7" key="1">
    <citation type="submission" date="2013-07" db="EMBL/GenBank/DDBJ databases">
        <title>Comparative Genomic and Metabolomic Analysis of Twelve Strains of Pseudoalteromonas luteoviolacea.</title>
        <authorList>
            <person name="Vynne N.G."/>
            <person name="Mansson M."/>
            <person name="Gram L."/>
        </authorList>
    </citation>
    <scope>NUCLEOTIDE SEQUENCE [LARGE SCALE GENOMIC DNA]</scope>
    <source>
        <strain evidence="6 7">DSM 6061</strain>
    </source>
</reference>
<evidence type="ECO:0000256" key="2">
    <source>
        <dbReference type="ARBA" id="ARBA00022692"/>
    </source>
</evidence>
<keyword evidence="7" id="KW-1185">Reference proteome</keyword>
<keyword evidence="2 5" id="KW-0812">Transmembrane</keyword>
<organism evidence="6 7">
    <name type="scientific">Pseudoalteromonas luteoviolacea DSM 6061</name>
    <dbReference type="NCBI Taxonomy" id="1365250"/>
    <lineage>
        <taxon>Bacteria</taxon>
        <taxon>Pseudomonadati</taxon>
        <taxon>Pseudomonadota</taxon>
        <taxon>Gammaproteobacteria</taxon>
        <taxon>Alteromonadales</taxon>
        <taxon>Pseudoalteromonadaceae</taxon>
        <taxon>Pseudoalteromonas</taxon>
    </lineage>
</organism>
<feature type="transmembrane region" description="Helical" evidence="5">
    <location>
        <begin position="115"/>
        <end position="136"/>
    </location>
</feature>
<keyword evidence="3 5" id="KW-1133">Transmembrane helix</keyword>
<protein>
    <submittedName>
        <fullName evidence="6">Membrane protein</fullName>
    </submittedName>
</protein>
<accession>A0A166V5Q2</accession>
<sequence>MLSGILSKSKSLGPGVLMATAAVGGSHLVAATQAGALFGWQLLWIIIAVNILKYPFFRFGVEYTLHTKQSLVKGYKDKNPSLFYLFVAINLLAAVVNSAGVLLLTAALLQYILPWSFALTTICYGLLAVCLAILIFGHYKLLDSASKVIMVFLCIATTAALVVAVSNGPAHSVPEVAPSPYELALLGFMVALMGWMPAPIEISAINSLWLKTKLKANQLTRKQSLFDFNLGYGVTLLLALMFFVLGVLLQYGQAQKIELAGVAFSKQLIDMYALTIGEWARWLIAVVAFLCMFGTTLTVLDGYARTLDESLKIIKPHQNRFSLSAIIAVQSGLGMVVVLFFKGNLKDMLMFAMTLAFLTTPFFAWLNLSLIKGEIYDAQPKAVKVLSILGLVYLVAFSLLFVVWKWIL</sequence>
<dbReference type="EMBL" id="AUYB01000136">
    <property type="protein sequence ID" value="KZN31746.1"/>
    <property type="molecule type" value="Genomic_DNA"/>
</dbReference>
<dbReference type="Proteomes" id="UP000076643">
    <property type="component" value="Unassembled WGS sequence"/>
</dbReference>
<evidence type="ECO:0000256" key="4">
    <source>
        <dbReference type="ARBA" id="ARBA00023136"/>
    </source>
</evidence>
<feature type="transmembrane region" description="Helical" evidence="5">
    <location>
        <begin position="321"/>
        <end position="342"/>
    </location>
</feature>
<dbReference type="PATRIC" id="fig|1365250.3.peg.4488"/>
<evidence type="ECO:0000313" key="7">
    <source>
        <dbReference type="Proteomes" id="UP000076643"/>
    </source>
</evidence>
<dbReference type="Pfam" id="PF01566">
    <property type="entry name" value="Nramp"/>
    <property type="match status" value="1"/>
</dbReference>